<proteinExistence type="predicted"/>
<organism evidence="2 4">
    <name type="scientific">Cellulomonas hominis</name>
    <dbReference type="NCBI Taxonomy" id="156981"/>
    <lineage>
        <taxon>Bacteria</taxon>
        <taxon>Bacillati</taxon>
        <taxon>Actinomycetota</taxon>
        <taxon>Actinomycetes</taxon>
        <taxon>Micrococcales</taxon>
        <taxon>Cellulomonadaceae</taxon>
        <taxon>Cellulomonas</taxon>
    </lineage>
</organism>
<dbReference type="Proteomes" id="UP000564629">
    <property type="component" value="Unassembled WGS sequence"/>
</dbReference>
<name>A0A511FHG8_9CELL</name>
<comment type="caution">
    <text evidence="2">The sequence shown here is derived from an EMBL/GenBank/DDBJ whole genome shotgun (WGS) entry which is preliminary data.</text>
</comment>
<reference evidence="3 5" key="2">
    <citation type="submission" date="2020-08" db="EMBL/GenBank/DDBJ databases">
        <title>Sequencing the genomes of 1000 actinobacteria strains.</title>
        <authorList>
            <person name="Klenk H.-P."/>
        </authorList>
    </citation>
    <scope>NUCLEOTIDE SEQUENCE [LARGE SCALE GENOMIC DNA]</scope>
    <source>
        <strain evidence="3 5">DSM 9581</strain>
    </source>
</reference>
<reference evidence="2 4" key="1">
    <citation type="submission" date="2019-07" db="EMBL/GenBank/DDBJ databases">
        <title>Whole genome shotgun sequence of Cellulomonas hominis NBRC 16055.</title>
        <authorList>
            <person name="Hosoyama A."/>
            <person name="Uohara A."/>
            <person name="Ohji S."/>
            <person name="Ichikawa N."/>
        </authorList>
    </citation>
    <scope>NUCLEOTIDE SEQUENCE [LARGE SCALE GENOMIC DNA]</scope>
    <source>
        <strain evidence="2 4">NBRC 16055</strain>
    </source>
</reference>
<evidence type="ECO:0000313" key="5">
    <source>
        <dbReference type="Proteomes" id="UP000564629"/>
    </source>
</evidence>
<keyword evidence="4" id="KW-1185">Reference proteome</keyword>
<accession>A0A511FHG8</accession>
<dbReference type="AlphaFoldDB" id="A0A511FHG8"/>
<dbReference type="EMBL" id="BJVQ01000048">
    <property type="protein sequence ID" value="GEL47787.1"/>
    <property type="molecule type" value="Genomic_DNA"/>
</dbReference>
<evidence type="ECO:0000313" key="2">
    <source>
        <dbReference type="EMBL" id="GEL47787.1"/>
    </source>
</evidence>
<dbReference type="EMBL" id="JACHDN010000001">
    <property type="protein sequence ID" value="MBB5474748.1"/>
    <property type="molecule type" value="Genomic_DNA"/>
</dbReference>
<evidence type="ECO:0000313" key="3">
    <source>
        <dbReference type="EMBL" id="MBB5474748.1"/>
    </source>
</evidence>
<sequence>MSCPQDSPDADGATVEAPGPACGWCLVGDCDHHRPAGSGWSCMCSHANRRPQPAATGDDVTESLFSTDDNVEEP</sequence>
<protein>
    <submittedName>
        <fullName evidence="2">Uncharacterized protein</fullName>
    </submittedName>
</protein>
<gene>
    <name evidence="2" type="ORF">CHO01_29030</name>
    <name evidence="3" type="ORF">HNR08_003484</name>
</gene>
<dbReference type="RefSeq" id="WP_146839199.1">
    <property type="nucleotide sequence ID" value="NZ_BJVQ01000048.1"/>
</dbReference>
<dbReference type="Proteomes" id="UP000321723">
    <property type="component" value="Unassembled WGS sequence"/>
</dbReference>
<evidence type="ECO:0000313" key="4">
    <source>
        <dbReference type="Proteomes" id="UP000321723"/>
    </source>
</evidence>
<evidence type="ECO:0000256" key="1">
    <source>
        <dbReference type="SAM" id="MobiDB-lite"/>
    </source>
</evidence>
<feature type="region of interest" description="Disordered" evidence="1">
    <location>
        <begin position="49"/>
        <end position="74"/>
    </location>
</feature>